<keyword evidence="2" id="KW-1185">Reference proteome</keyword>
<sequence>MRSLFGLILLSMLLCLTGCERTPLERLVYEHAREQAKVNAVNFERNKDARERQQLALRRQFGSDDGDDD</sequence>
<organism evidence="1 2">
    <name type="scientific">Herbaspirillum hiltneri N3</name>
    <dbReference type="NCBI Taxonomy" id="1262470"/>
    <lineage>
        <taxon>Bacteria</taxon>
        <taxon>Pseudomonadati</taxon>
        <taxon>Pseudomonadota</taxon>
        <taxon>Betaproteobacteria</taxon>
        <taxon>Burkholderiales</taxon>
        <taxon>Oxalobacteraceae</taxon>
        <taxon>Herbaspirillum</taxon>
    </lineage>
</organism>
<proteinExistence type="predicted"/>
<gene>
    <name evidence="1" type="ORF">F506_13665</name>
</gene>
<evidence type="ECO:0000313" key="1">
    <source>
        <dbReference type="EMBL" id="AKZ65372.1"/>
    </source>
</evidence>
<name>A0ABN4I409_9BURK</name>
<dbReference type="RefSeq" id="WP_144424057.1">
    <property type="nucleotide sequence ID" value="NZ_CP011409.1"/>
</dbReference>
<dbReference type="Proteomes" id="UP000063429">
    <property type="component" value="Chromosome"/>
</dbReference>
<protein>
    <recommendedName>
        <fullName evidence="3">Lipoprotein</fullName>
    </recommendedName>
</protein>
<accession>A0ABN4I409</accession>
<dbReference type="EMBL" id="CP011409">
    <property type="protein sequence ID" value="AKZ65372.1"/>
    <property type="molecule type" value="Genomic_DNA"/>
</dbReference>
<evidence type="ECO:0000313" key="2">
    <source>
        <dbReference type="Proteomes" id="UP000063429"/>
    </source>
</evidence>
<evidence type="ECO:0008006" key="3">
    <source>
        <dbReference type="Google" id="ProtNLM"/>
    </source>
</evidence>
<reference evidence="2" key="1">
    <citation type="journal article" date="2015" name="Genome Announc.">
        <title>Complete Genome Sequence of Herbaspirillum hiltneri N3 (DSM 17495), Isolated from Surface-Sterilized Wheat Roots.</title>
        <authorList>
            <person name="Guizelini D."/>
            <person name="Saizaki P.M."/>
            <person name="Coimbra N.A."/>
            <person name="Weiss V.A."/>
            <person name="Faoro H."/>
            <person name="Sfeir M.Z."/>
            <person name="Baura V.A."/>
            <person name="Monteiro R.A."/>
            <person name="Chubatsu L.S."/>
            <person name="Souza E.M."/>
            <person name="Cruz L.M."/>
            <person name="Pedrosa F.O."/>
            <person name="Raittz R.T."/>
            <person name="Marchaukoski J.N."/>
            <person name="Steffens M.B."/>
        </authorList>
    </citation>
    <scope>NUCLEOTIDE SEQUENCE [LARGE SCALE GENOMIC DNA]</scope>
    <source>
        <strain evidence="2">N3</strain>
    </source>
</reference>